<accession>A0ABS3JHG7</accession>
<evidence type="ECO:0008006" key="3">
    <source>
        <dbReference type="Google" id="ProtNLM"/>
    </source>
</evidence>
<dbReference type="Proteomes" id="UP000664628">
    <property type="component" value="Unassembled WGS sequence"/>
</dbReference>
<comment type="caution">
    <text evidence="1">The sequence shown here is derived from an EMBL/GenBank/DDBJ whole genome shotgun (WGS) entry which is preliminary data.</text>
</comment>
<sequence>MDTVSTNKQLQAVYESYLATLRQSVWDEKMSSPLLMHVFDEYETVSKKIMFVGQETHSWAGCMNERRELSKLLEEYESFQLGNAYKGRSGTGKPRPLNSPFWNFNRSCFAGINGLNDRRNKGFLWSNISKFDINGTTPSTSHIEAHPEGFELLIQEISITKPDIVVFYTGDKYQKYLNEKLDLEESKWRQLGDETIPLKTSNCTIGNHQCRLFRTEHPRTFCQGKNYRGKGMYRKVLDKLIEEASTDNR</sequence>
<dbReference type="RefSeq" id="WP_207329377.1">
    <property type="nucleotide sequence ID" value="NZ_JAFMYW010000003.1"/>
</dbReference>
<dbReference type="EMBL" id="JAFMYW010000003">
    <property type="protein sequence ID" value="MBO0949415.1"/>
    <property type="molecule type" value="Genomic_DNA"/>
</dbReference>
<reference evidence="1 2" key="1">
    <citation type="submission" date="2021-03" db="EMBL/GenBank/DDBJ databases">
        <title>Fibrella sp. HMF5405 genome sequencing and assembly.</title>
        <authorList>
            <person name="Kang H."/>
            <person name="Kim H."/>
            <person name="Bae S."/>
            <person name="Joh K."/>
        </authorList>
    </citation>
    <scope>NUCLEOTIDE SEQUENCE [LARGE SCALE GENOMIC DNA]</scope>
    <source>
        <strain evidence="1 2">HMF5405</strain>
    </source>
</reference>
<evidence type="ECO:0000313" key="1">
    <source>
        <dbReference type="EMBL" id="MBO0949415.1"/>
    </source>
</evidence>
<gene>
    <name evidence="1" type="ORF">J2I46_12535</name>
</gene>
<name>A0ABS3JHG7_9BACT</name>
<keyword evidence="2" id="KW-1185">Reference proteome</keyword>
<evidence type="ECO:0000313" key="2">
    <source>
        <dbReference type="Proteomes" id="UP000664628"/>
    </source>
</evidence>
<proteinExistence type="predicted"/>
<protein>
    <recommendedName>
        <fullName evidence="3">Uracil-DNA glycosylase-like domain-containing protein</fullName>
    </recommendedName>
</protein>
<organism evidence="1 2">
    <name type="scientific">Fibrella forsythiae</name>
    <dbReference type="NCBI Taxonomy" id="2817061"/>
    <lineage>
        <taxon>Bacteria</taxon>
        <taxon>Pseudomonadati</taxon>
        <taxon>Bacteroidota</taxon>
        <taxon>Cytophagia</taxon>
        <taxon>Cytophagales</taxon>
        <taxon>Spirosomataceae</taxon>
        <taxon>Fibrella</taxon>
    </lineage>
</organism>